<keyword evidence="2" id="KW-1185">Reference proteome</keyword>
<gene>
    <name evidence="1" type="ORF">SAMN04488033_12653</name>
</gene>
<organism evidence="1 2">
    <name type="scientific">Salegentibacter agarivorans</name>
    <dbReference type="NCBI Taxonomy" id="345907"/>
    <lineage>
        <taxon>Bacteria</taxon>
        <taxon>Pseudomonadati</taxon>
        <taxon>Bacteroidota</taxon>
        <taxon>Flavobacteriia</taxon>
        <taxon>Flavobacteriales</taxon>
        <taxon>Flavobacteriaceae</taxon>
        <taxon>Salegentibacter</taxon>
    </lineage>
</organism>
<evidence type="ECO:0000313" key="2">
    <source>
        <dbReference type="Proteomes" id="UP000199116"/>
    </source>
</evidence>
<reference evidence="2" key="1">
    <citation type="submission" date="2016-10" db="EMBL/GenBank/DDBJ databases">
        <authorList>
            <person name="Varghese N."/>
            <person name="Submissions S."/>
        </authorList>
    </citation>
    <scope>NUCLEOTIDE SEQUENCE [LARGE SCALE GENOMIC DNA]</scope>
    <source>
        <strain evidence="2">DSM 23515</strain>
    </source>
</reference>
<dbReference type="EMBL" id="FOOH01000026">
    <property type="protein sequence ID" value="SFG09894.1"/>
    <property type="molecule type" value="Genomic_DNA"/>
</dbReference>
<dbReference type="AlphaFoldDB" id="A0A1I2P1F1"/>
<dbReference type="Proteomes" id="UP000199116">
    <property type="component" value="Unassembled WGS sequence"/>
</dbReference>
<proteinExistence type="predicted"/>
<evidence type="ECO:0000313" key="1">
    <source>
        <dbReference type="EMBL" id="SFG09894.1"/>
    </source>
</evidence>
<accession>A0A1I2P1F1</accession>
<sequence length="110" mass="12593">MKISEKENYILIEPLEAPVVDFVSLLTQRHTEFENNNVAVNLLAYHQIQKEEVMGFLEIATTHQMNNKSFVLISNAVTIDELPEEIVVVPSLREAEDLIQMDEIQRDLGV</sequence>
<name>A0A1I2P1F1_9FLAO</name>
<dbReference type="RefSeq" id="WP_093306033.1">
    <property type="nucleotide sequence ID" value="NZ_FOOH01000026.1"/>
</dbReference>
<protein>
    <submittedName>
        <fullName evidence="1">Uncharacterized protein</fullName>
    </submittedName>
</protein>